<keyword evidence="2" id="KW-1185">Reference proteome</keyword>
<organism evidence="1 2">
    <name type="scientific">Fusarium keratoplasticum</name>
    <dbReference type="NCBI Taxonomy" id="1328300"/>
    <lineage>
        <taxon>Eukaryota</taxon>
        <taxon>Fungi</taxon>
        <taxon>Dikarya</taxon>
        <taxon>Ascomycota</taxon>
        <taxon>Pezizomycotina</taxon>
        <taxon>Sordariomycetes</taxon>
        <taxon>Hypocreomycetidae</taxon>
        <taxon>Hypocreales</taxon>
        <taxon>Nectriaceae</taxon>
        <taxon>Fusarium</taxon>
        <taxon>Fusarium solani species complex</taxon>
    </lineage>
</organism>
<proteinExistence type="predicted"/>
<dbReference type="Proteomes" id="UP001065298">
    <property type="component" value="Chromosome 5"/>
</dbReference>
<sequence length="1666" mass="180076">MSYSNQPNQWVPDLVHNSKLTIHSRADGVTKHTVRDSNQPHRRRSARREETWHQQRQLGSGSFGCVWLEKCISGPRIGKLRAVKEMRKDTSLPVPYMRELEAMAIFRNDEYVDCFVEFYGWFEYENMVFIAMEYIEHGDLQNYMSQPFSEAHAKVICSQLVEGLGYMHKKGFAHRDLKPKNILVYRPEPDWWVKIGDLGIAKRTKQDGTALHTKIYTRSYAAPEVRVLPRNQSSSSTDEAFSYTFAVDMWALGELLFRMMAQCAVFPNDVDLFNYYASDQPPFPLAPLKDIGVSQDCCSFVTKCMAAKPEDRLTASDAAVHPWVQISRLSSRSSSHSSLRRAPEEPPSIADGDPGRTMTPHPQVVCHFEATAQWTTDPQEPRQVRDLQIMRPISSAIISGDPSNVSQHSPAASSVETTTLMDGQVHASLLQAAEKEHESVAKPRPEDGAEITIPDNDTQRRDTLVKLDALPPGRDSTYERIMERIDGSKHAVLCREVLAIVSVVYRPIALNELKVLVQSPGSFTDDHLKEVVRSCSSFLTLREGVVCFVRQSAKDFLLNKASGHIMPFGIAHQHHALFSRSLAALLKTLRRDIYSLSTPGFPIDRVSPPDTDPLSSIRYSCVYWVDHLHDSDSTEVDNVLQDNGNVHGFIQENFLYWLECLGLLRSMSEGVKAVHKLEALVKNAEAQQLTKLLRDARRFILSNRRPIEIAPLQAYASALVFSPEHSLIRELFKVEEPDWMILKPRMEADWNACEQTLKGHGGSVSSVAFSADGRRLASGSDDRTVRIWDAATGACVQTLEGHGDWVTSVAFSADGRRLASGSWDQTVRIWDAATGACVQALKGHGGSVTSVAFSADGQYLASGSWDQTVKIWDAATGAYMQTLEGHGGSVSSVAFSADGRRLASGSDDQTVKIWDAAIGACVQTLEGYGGSVTSVAFSADGRRLASGSRDKTVRIWDAATGACVQTLEGHGGWVTSVAFSADGRRLASGLYNRTVRILDAATGACVQTLEGHGGSVTSVAFSADGRRLASGSRDQMVKIWDAAIGACVQTLEGYGGLISSVAFSADGRRLASGSQDQTVRIWDAATGACVQTLEGHGDWVTSVAFSADGRRLASGSWDQTVRIWDAATGACVQALEGHGGWVTSVAFSADGRRLASGSWDQTVKIWDAAIGACMQTLKGHGGSVTSVAFSADGQYLASGSWDQTVKIWDAATGAYMQTLEGHGGSVSSVAFSADGRRLASGSDDQTVKIWDAATGACVQTLEGYGGSVSSVAFSADGRRLASGSYNRTVRIWDAATGACVQTLEGHGGSVTSVAFSADGRRLASGSWDQTVRIWDAATGACVQALKGYSGWVTSVAFSADGEHLASGLYNRTVRIWDAAIGACVQTLEGHGGSVTSVAFSADGQRLASGSRDKTVRIWDAATGACMQTLKGHGWVFSADGWVTSVAFSADGRRLASGSRDQTVRIWDAAIGACVQTLEGHGGWVTSVAFSADGRRLASGSRDQTVRIWDAATGACMQTLEGHGGSVTSVAFSADGRRLASGSDDQTVRIWDAATGACVQTLNVGRLLYRLSFDPTTNSRLSTDIGLLNLELPNQTPAIDAQSTEETILQCASHSGYGISTDGVWVVKDEMNMLWLPSEYRPVESAVVGSMVAFSCASGRVLAMKFS</sequence>
<evidence type="ECO:0000313" key="2">
    <source>
        <dbReference type="Proteomes" id="UP001065298"/>
    </source>
</evidence>
<evidence type="ECO:0000313" key="1">
    <source>
        <dbReference type="EMBL" id="KAI8669810.1"/>
    </source>
</evidence>
<protein>
    <submittedName>
        <fullName evidence="1">NACHT domain-containing protein</fullName>
    </submittedName>
</protein>
<gene>
    <name evidence="1" type="ORF">NCS57_00797200</name>
</gene>
<name>A0ACC0QY51_9HYPO</name>
<dbReference type="EMBL" id="CM046507">
    <property type="protein sequence ID" value="KAI8669810.1"/>
    <property type="molecule type" value="Genomic_DNA"/>
</dbReference>
<accession>A0ACC0QY51</accession>
<comment type="caution">
    <text evidence="1">The sequence shown here is derived from an EMBL/GenBank/DDBJ whole genome shotgun (WGS) entry which is preliminary data.</text>
</comment>
<reference evidence="1" key="1">
    <citation type="submission" date="2022-06" db="EMBL/GenBank/DDBJ databases">
        <title>Fusarium solani species complex genomes reveal bases of compartmentalisation and animal pathogenesis.</title>
        <authorList>
            <person name="Tsai I.J."/>
        </authorList>
    </citation>
    <scope>NUCLEOTIDE SEQUENCE</scope>
    <source>
        <strain evidence="1">Fu6.1</strain>
    </source>
</reference>